<keyword evidence="4 10" id="KW-0812">Transmembrane</keyword>
<protein>
    <submittedName>
        <fullName evidence="11">Elongation of very long chain fatty acids protein 4-like</fullName>
    </submittedName>
</protein>
<feature type="non-terminal residue" evidence="11">
    <location>
        <position position="59"/>
    </location>
</feature>
<name>A0A1V9X384_9ACAR</name>
<evidence type="ECO:0000256" key="2">
    <source>
        <dbReference type="ARBA" id="ARBA00022516"/>
    </source>
</evidence>
<accession>A0A1V9X384</accession>
<reference evidence="11 12" key="1">
    <citation type="journal article" date="2017" name="Gigascience">
        <title>Draft genome of the honey bee ectoparasitic mite, Tropilaelaps mercedesae, is shaped by the parasitic life history.</title>
        <authorList>
            <person name="Dong X."/>
            <person name="Armstrong S.D."/>
            <person name="Xia D."/>
            <person name="Makepeace B.L."/>
            <person name="Darby A.C."/>
            <person name="Kadowaki T."/>
        </authorList>
    </citation>
    <scope>NUCLEOTIDE SEQUENCE [LARGE SCALE GENOMIC DNA]</scope>
    <source>
        <strain evidence="11">Wuxi-XJTLU</strain>
    </source>
</reference>
<gene>
    <name evidence="11" type="ORF">BIW11_13211</name>
</gene>
<feature type="transmembrane region" description="Helical" evidence="10">
    <location>
        <begin position="36"/>
        <end position="55"/>
    </location>
</feature>
<keyword evidence="9" id="KW-0275">Fatty acid biosynthesis</keyword>
<dbReference type="GO" id="GO:0009922">
    <property type="term" value="F:fatty acid elongase activity"/>
    <property type="evidence" value="ECO:0007669"/>
    <property type="project" value="InterPro"/>
</dbReference>
<keyword evidence="3" id="KW-0808">Transferase</keyword>
<evidence type="ECO:0000313" key="11">
    <source>
        <dbReference type="EMBL" id="OQR67954.1"/>
    </source>
</evidence>
<comment type="caution">
    <text evidence="11">The sequence shown here is derived from an EMBL/GenBank/DDBJ whole genome shotgun (WGS) entry which is preliminary data.</text>
</comment>
<evidence type="ECO:0000256" key="9">
    <source>
        <dbReference type="ARBA" id="ARBA00023160"/>
    </source>
</evidence>
<dbReference type="AlphaFoldDB" id="A0A1V9X384"/>
<proteinExistence type="predicted"/>
<dbReference type="Proteomes" id="UP000192247">
    <property type="component" value="Unassembled WGS sequence"/>
</dbReference>
<keyword evidence="12" id="KW-1185">Reference proteome</keyword>
<dbReference type="InParanoid" id="A0A1V9X384"/>
<evidence type="ECO:0000256" key="10">
    <source>
        <dbReference type="SAM" id="Phobius"/>
    </source>
</evidence>
<evidence type="ECO:0000313" key="12">
    <source>
        <dbReference type="Proteomes" id="UP000192247"/>
    </source>
</evidence>
<evidence type="ECO:0000256" key="7">
    <source>
        <dbReference type="ARBA" id="ARBA00023098"/>
    </source>
</evidence>
<dbReference type="Pfam" id="PF01151">
    <property type="entry name" value="ELO"/>
    <property type="match status" value="1"/>
</dbReference>
<dbReference type="EMBL" id="MNPL01026513">
    <property type="protein sequence ID" value="OQR67954.1"/>
    <property type="molecule type" value="Genomic_DNA"/>
</dbReference>
<sequence>MPALVTLLVGYLYVVKVAGPRWMANRAPYENLKPLIRAYNLLMVCVNIFMVQYILRRTY</sequence>
<evidence type="ECO:0000256" key="5">
    <source>
        <dbReference type="ARBA" id="ARBA00022832"/>
    </source>
</evidence>
<keyword evidence="8 10" id="KW-0472">Membrane</keyword>
<keyword evidence="6 10" id="KW-1133">Transmembrane helix</keyword>
<evidence type="ECO:0000256" key="4">
    <source>
        <dbReference type="ARBA" id="ARBA00022692"/>
    </source>
</evidence>
<evidence type="ECO:0000256" key="6">
    <source>
        <dbReference type="ARBA" id="ARBA00022989"/>
    </source>
</evidence>
<evidence type="ECO:0000256" key="8">
    <source>
        <dbReference type="ARBA" id="ARBA00023136"/>
    </source>
</evidence>
<dbReference type="InterPro" id="IPR002076">
    <property type="entry name" value="ELO_fam"/>
</dbReference>
<keyword evidence="7" id="KW-0443">Lipid metabolism</keyword>
<dbReference type="GO" id="GO:0016020">
    <property type="term" value="C:membrane"/>
    <property type="evidence" value="ECO:0007669"/>
    <property type="project" value="UniProtKB-SubCell"/>
</dbReference>
<keyword evidence="5" id="KW-0276">Fatty acid metabolism</keyword>
<keyword evidence="2" id="KW-0444">Lipid biosynthesis</keyword>
<evidence type="ECO:0000256" key="3">
    <source>
        <dbReference type="ARBA" id="ARBA00022679"/>
    </source>
</evidence>
<comment type="subcellular location">
    <subcellularLocation>
        <location evidence="1">Membrane</location>
        <topology evidence="1">Multi-pass membrane protein</topology>
    </subcellularLocation>
</comment>
<organism evidence="11 12">
    <name type="scientific">Tropilaelaps mercedesae</name>
    <dbReference type="NCBI Taxonomy" id="418985"/>
    <lineage>
        <taxon>Eukaryota</taxon>
        <taxon>Metazoa</taxon>
        <taxon>Ecdysozoa</taxon>
        <taxon>Arthropoda</taxon>
        <taxon>Chelicerata</taxon>
        <taxon>Arachnida</taxon>
        <taxon>Acari</taxon>
        <taxon>Parasitiformes</taxon>
        <taxon>Mesostigmata</taxon>
        <taxon>Gamasina</taxon>
        <taxon>Dermanyssoidea</taxon>
        <taxon>Laelapidae</taxon>
        <taxon>Tropilaelaps</taxon>
    </lineage>
</organism>
<dbReference type="GO" id="GO:0006633">
    <property type="term" value="P:fatty acid biosynthetic process"/>
    <property type="evidence" value="ECO:0007669"/>
    <property type="project" value="UniProtKB-KW"/>
</dbReference>
<evidence type="ECO:0000256" key="1">
    <source>
        <dbReference type="ARBA" id="ARBA00004141"/>
    </source>
</evidence>